<dbReference type="Proteomes" id="UP000319908">
    <property type="component" value="Unassembled WGS sequence"/>
</dbReference>
<keyword evidence="2" id="KW-1185">Reference proteome</keyword>
<name>A0A5C6BHK5_9BACT</name>
<dbReference type="InterPro" id="IPR009003">
    <property type="entry name" value="Peptidase_S1_PA"/>
</dbReference>
<comment type="caution">
    <text evidence="1">The sequence shown here is derived from an EMBL/GenBank/DDBJ whole genome shotgun (WGS) entry which is preliminary data.</text>
</comment>
<dbReference type="AlphaFoldDB" id="A0A5C6BHK5"/>
<protein>
    <submittedName>
        <fullName evidence="1">Uncharacterized protein</fullName>
    </submittedName>
</protein>
<proteinExistence type="predicted"/>
<evidence type="ECO:0000313" key="1">
    <source>
        <dbReference type="EMBL" id="TWU10709.1"/>
    </source>
</evidence>
<accession>A0A5C6BHK5</accession>
<evidence type="ECO:0000313" key="2">
    <source>
        <dbReference type="Proteomes" id="UP000319908"/>
    </source>
</evidence>
<sequence>MDCLRRLQQTLMRRVASRDADNVRSIGFAPAVSNRASDAIVQARFDVARKARDVSAQQRIEPVEPVRLLDRSTDAYHELQLPTQIRQTGEIVPTGVAISTSDERATTSVVVRWTTVDPEPPRPDQDHPDDPRWHWGLLTVSHLFVGRGDRDSQTRAAVRRVAACGHGPDAIRSRVAARGRIPGGPDIAVVETGWDRLWLSGFIPEIGLPPLTVVTGEDLSNWTRTGTTGNFVGDAVIVPWTWQAFYPTLAIPTLGRLQHIVAYERVTAENANQATFGPGSSGGVLITGGIVLGVQVAGMRPTFEVGYAQTLDISLKWLKNKLRATRLELVNVVTA</sequence>
<reference evidence="1 2" key="1">
    <citation type="journal article" date="2020" name="Antonie Van Leeuwenhoek">
        <title>Rhodopirellula heiligendammensis sp. nov., Rhodopirellula pilleata sp. nov., and Rhodopirellula solitaria sp. nov. isolated from natural or artificial marine surfaces in Northern Germany and California, USA, and emended description of the genus Rhodopirellula.</title>
        <authorList>
            <person name="Kallscheuer N."/>
            <person name="Wiegand S."/>
            <person name="Jogler M."/>
            <person name="Boedeker C."/>
            <person name="Peeters S.H."/>
            <person name="Rast P."/>
            <person name="Heuer A."/>
            <person name="Jetten M.S.M."/>
            <person name="Rohde M."/>
            <person name="Jogler C."/>
        </authorList>
    </citation>
    <scope>NUCLEOTIDE SEQUENCE [LARGE SCALE GENOMIC DNA]</scope>
    <source>
        <strain evidence="1 2">Poly21</strain>
    </source>
</reference>
<dbReference type="SUPFAM" id="SSF50494">
    <property type="entry name" value="Trypsin-like serine proteases"/>
    <property type="match status" value="1"/>
</dbReference>
<gene>
    <name evidence="1" type="ORF">Poly21_46150</name>
</gene>
<organism evidence="1 2">
    <name type="scientific">Allorhodopirellula heiligendammensis</name>
    <dbReference type="NCBI Taxonomy" id="2714739"/>
    <lineage>
        <taxon>Bacteria</taxon>
        <taxon>Pseudomonadati</taxon>
        <taxon>Planctomycetota</taxon>
        <taxon>Planctomycetia</taxon>
        <taxon>Pirellulales</taxon>
        <taxon>Pirellulaceae</taxon>
        <taxon>Allorhodopirellula</taxon>
    </lineage>
</organism>
<dbReference type="EMBL" id="SJPU01000003">
    <property type="protein sequence ID" value="TWU10709.1"/>
    <property type="molecule type" value="Genomic_DNA"/>
</dbReference>